<reference evidence="1" key="1">
    <citation type="submission" date="2023-11" db="EMBL/GenBank/DDBJ databases">
        <authorList>
            <person name="Poullet M."/>
        </authorList>
    </citation>
    <scope>NUCLEOTIDE SEQUENCE</scope>
    <source>
        <strain evidence="1">E1834</strain>
    </source>
</reference>
<proteinExistence type="predicted"/>
<dbReference type="EMBL" id="CAVMJV010000032">
    <property type="protein sequence ID" value="CAK5077498.1"/>
    <property type="molecule type" value="Genomic_DNA"/>
</dbReference>
<evidence type="ECO:0000313" key="2">
    <source>
        <dbReference type="Proteomes" id="UP001497535"/>
    </source>
</evidence>
<sequence length="56" mass="7039">MEKLKEEKNIRKEMEFLLEEFSYKPEEQFLIVCLNKTDLLKEDLDRRKWLEQCKIF</sequence>
<name>A0ACB0ZGI3_MELEN</name>
<protein>
    <submittedName>
        <fullName evidence="1">Uncharacterized protein</fullName>
    </submittedName>
</protein>
<gene>
    <name evidence="1" type="ORF">MENTE1834_LOCUS24422</name>
</gene>
<comment type="caution">
    <text evidence="1">The sequence shown here is derived from an EMBL/GenBank/DDBJ whole genome shotgun (WGS) entry which is preliminary data.</text>
</comment>
<keyword evidence="2" id="KW-1185">Reference proteome</keyword>
<dbReference type="Proteomes" id="UP001497535">
    <property type="component" value="Unassembled WGS sequence"/>
</dbReference>
<evidence type="ECO:0000313" key="1">
    <source>
        <dbReference type="EMBL" id="CAK5077498.1"/>
    </source>
</evidence>
<accession>A0ACB0ZGI3</accession>
<organism evidence="1 2">
    <name type="scientific">Meloidogyne enterolobii</name>
    <name type="common">Root-knot nematode worm</name>
    <name type="synonym">Meloidogyne mayaguensis</name>
    <dbReference type="NCBI Taxonomy" id="390850"/>
    <lineage>
        <taxon>Eukaryota</taxon>
        <taxon>Metazoa</taxon>
        <taxon>Ecdysozoa</taxon>
        <taxon>Nematoda</taxon>
        <taxon>Chromadorea</taxon>
        <taxon>Rhabditida</taxon>
        <taxon>Tylenchina</taxon>
        <taxon>Tylenchomorpha</taxon>
        <taxon>Tylenchoidea</taxon>
        <taxon>Meloidogynidae</taxon>
        <taxon>Meloidogyninae</taxon>
        <taxon>Meloidogyne</taxon>
    </lineage>
</organism>